<gene>
    <name evidence="4" type="ORF">ACFYWW_13100</name>
</gene>
<dbReference type="RefSeq" id="WP_387895581.1">
    <property type="nucleotide sequence ID" value="NZ_JBIAPK010000003.1"/>
</dbReference>
<evidence type="ECO:0000256" key="2">
    <source>
        <dbReference type="ARBA" id="ARBA00023235"/>
    </source>
</evidence>
<keyword evidence="2" id="KW-0413">Isomerase</keyword>
<evidence type="ECO:0000313" key="4">
    <source>
        <dbReference type="EMBL" id="MFF3339651.1"/>
    </source>
</evidence>
<keyword evidence="5" id="KW-1185">Reference proteome</keyword>
<dbReference type="Proteomes" id="UP001601976">
    <property type="component" value="Unassembled WGS sequence"/>
</dbReference>
<dbReference type="InterPro" id="IPR014710">
    <property type="entry name" value="RmlC-like_jellyroll"/>
</dbReference>
<name>A0ABW6RF90_9ACTN</name>
<evidence type="ECO:0000256" key="3">
    <source>
        <dbReference type="SAM" id="MobiDB-lite"/>
    </source>
</evidence>
<sequence>MNIEETAVPDAYRITPRLLSDARGTFHEAFRHDELERVSGHVFTPLQCNYSTSRRGTLRGMHSVLLPPGQAKFVSCVRGAVLDVVTDVRPGSPAFGVSTSTVLDARSGTGMYVAEGLAHGFVALTDDACVSYLCSTLHIPGTQVDIWPLDPELALPWHRSLTGEPLLSEKDAAAPSLARAAELGLLATYDECRALYARQRRDRRYAPRSLSGGSRPGPPDRP</sequence>
<accession>A0ABW6RF90</accession>
<dbReference type="SUPFAM" id="SSF51182">
    <property type="entry name" value="RmlC-like cupins"/>
    <property type="match status" value="1"/>
</dbReference>
<dbReference type="Pfam" id="PF00908">
    <property type="entry name" value="dTDP_sugar_isom"/>
    <property type="match status" value="1"/>
</dbReference>
<dbReference type="EMBL" id="JBIAPK010000003">
    <property type="protein sequence ID" value="MFF3339651.1"/>
    <property type="molecule type" value="Genomic_DNA"/>
</dbReference>
<dbReference type="Gene3D" id="2.60.120.10">
    <property type="entry name" value="Jelly Rolls"/>
    <property type="match status" value="1"/>
</dbReference>
<dbReference type="PANTHER" id="PTHR21047">
    <property type="entry name" value="DTDP-6-DEOXY-D-GLUCOSE-3,5 EPIMERASE"/>
    <property type="match status" value="1"/>
</dbReference>
<dbReference type="InterPro" id="IPR011051">
    <property type="entry name" value="RmlC_Cupin_sf"/>
</dbReference>
<evidence type="ECO:0000313" key="5">
    <source>
        <dbReference type="Proteomes" id="UP001601976"/>
    </source>
</evidence>
<reference evidence="4 5" key="1">
    <citation type="submission" date="2024-10" db="EMBL/GenBank/DDBJ databases">
        <title>The Natural Products Discovery Center: Release of the First 8490 Sequenced Strains for Exploring Actinobacteria Biosynthetic Diversity.</title>
        <authorList>
            <person name="Kalkreuter E."/>
            <person name="Kautsar S.A."/>
            <person name="Yang D."/>
            <person name="Bader C.D."/>
            <person name="Teijaro C.N."/>
            <person name="Fluegel L."/>
            <person name="Davis C.M."/>
            <person name="Simpson J.R."/>
            <person name="Lauterbach L."/>
            <person name="Steele A.D."/>
            <person name="Gui C."/>
            <person name="Meng S."/>
            <person name="Li G."/>
            <person name="Viehrig K."/>
            <person name="Ye F."/>
            <person name="Su P."/>
            <person name="Kiefer A.F."/>
            <person name="Nichols A."/>
            <person name="Cepeda A.J."/>
            <person name="Yan W."/>
            <person name="Fan B."/>
            <person name="Jiang Y."/>
            <person name="Adhikari A."/>
            <person name="Zheng C.-J."/>
            <person name="Schuster L."/>
            <person name="Cowan T.M."/>
            <person name="Smanski M.J."/>
            <person name="Chevrette M.G."/>
            <person name="De Carvalho L.P.S."/>
            <person name="Shen B."/>
        </authorList>
    </citation>
    <scope>NUCLEOTIDE SEQUENCE [LARGE SCALE GENOMIC DNA]</scope>
    <source>
        <strain evidence="4 5">NPDC003029</strain>
    </source>
</reference>
<comment type="similarity">
    <text evidence="1">Belongs to the dTDP-4-dehydrorhamnose 3,5-epimerase family.</text>
</comment>
<comment type="caution">
    <text evidence="4">The sequence shown here is derived from an EMBL/GenBank/DDBJ whole genome shotgun (WGS) entry which is preliminary data.</text>
</comment>
<dbReference type="CDD" id="cd00438">
    <property type="entry name" value="cupin_RmlC"/>
    <property type="match status" value="1"/>
</dbReference>
<feature type="region of interest" description="Disordered" evidence="3">
    <location>
        <begin position="203"/>
        <end position="222"/>
    </location>
</feature>
<dbReference type="InterPro" id="IPR000888">
    <property type="entry name" value="RmlC-like"/>
</dbReference>
<organism evidence="4 5">
    <name type="scientific">Streptomyces flavidovirens</name>
    <dbReference type="NCBI Taxonomy" id="67298"/>
    <lineage>
        <taxon>Bacteria</taxon>
        <taxon>Bacillati</taxon>
        <taxon>Actinomycetota</taxon>
        <taxon>Actinomycetes</taxon>
        <taxon>Kitasatosporales</taxon>
        <taxon>Streptomycetaceae</taxon>
        <taxon>Streptomyces</taxon>
    </lineage>
</organism>
<protein>
    <submittedName>
        <fullName evidence="4">dTDP-4-dehydrorhamnose 3,5-epimerase family protein</fullName>
    </submittedName>
</protein>
<dbReference type="PANTHER" id="PTHR21047:SF2">
    <property type="entry name" value="THYMIDINE DIPHOSPHO-4-KETO-RHAMNOSE 3,5-EPIMERASE"/>
    <property type="match status" value="1"/>
</dbReference>
<evidence type="ECO:0000256" key="1">
    <source>
        <dbReference type="ARBA" id="ARBA00010154"/>
    </source>
</evidence>
<proteinExistence type="inferred from homology"/>